<organism evidence="2 3">
    <name type="scientific">Pseudomonas amygdali pv. eriobotryae</name>
    <dbReference type="NCBI Taxonomy" id="129137"/>
    <lineage>
        <taxon>Bacteria</taxon>
        <taxon>Pseudomonadati</taxon>
        <taxon>Pseudomonadota</taxon>
        <taxon>Gammaproteobacteria</taxon>
        <taxon>Pseudomonadales</taxon>
        <taxon>Pseudomonadaceae</taxon>
        <taxon>Pseudomonas</taxon>
        <taxon>Pseudomonas amygdali</taxon>
    </lineage>
</organism>
<gene>
    <name evidence="2" type="ORF">ALO70_02956</name>
</gene>
<feature type="compositionally biased region" description="Basic residues" evidence="1">
    <location>
        <begin position="400"/>
        <end position="409"/>
    </location>
</feature>
<proteinExistence type="predicted"/>
<dbReference type="Proteomes" id="UP000050490">
    <property type="component" value="Unassembled WGS sequence"/>
</dbReference>
<name>A0A0P9QNE3_PSEA0</name>
<comment type="caution">
    <text evidence="2">The sequence shown here is derived from an EMBL/GenBank/DDBJ whole genome shotgun (WGS) entry which is preliminary data.</text>
</comment>
<dbReference type="PATRIC" id="fig|129137.4.peg.4345"/>
<reference evidence="2 3" key="1">
    <citation type="submission" date="2015-09" db="EMBL/GenBank/DDBJ databases">
        <title>Genome announcement of multiple Pseudomonas syringae strains.</title>
        <authorList>
            <person name="Thakur S."/>
            <person name="Wang P.W."/>
            <person name="Gong Y."/>
            <person name="Weir B.S."/>
            <person name="Guttman D.S."/>
        </authorList>
    </citation>
    <scope>NUCLEOTIDE SEQUENCE [LARGE SCALE GENOMIC DNA]</scope>
    <source>
        <strain evidence="2 3">ICMP4455</strain>
    </source>
</reference>
<feature type="region of interest" description="Disordered" evidence="1">
    <location>
        <begin position="213"/>
        <end position="263"/>
    </location>
</feature>
<accession>A0A0P9QNE3</accession>
<evidence type="ECO:0000313" key="3">
    <source>
        <dbReference type="Proteomes" id="UP000050490"/>
    </source>
</evidence>
<protein>
    <submittedName>
        <fullName evidence="2">Uncharacterized protein</fullName>
    </submittedName>
</protein>
<feature type="compositionally biased region" description="Basic and acidic residues" evidence="1">
    <location>
        <begin position="383"/>
        <end position="399"/>
    </location>
</feature>
<sequence length="409" mass="46926">MMKAPKLTDLFKAIRGFKFNAQTEELEPEDEEVGYISNVPFDGEDYTQDTPKKNTVHKVYDEYTVDERALFQEQYEQMLKEGDFKYGRFTKKLSGKELAKDFIIGGALYKMIKDGEGIEHPVFASRFNAYTNTVTFSRSTELDQETLKIAFLSIMKEGKRPFYLNRTIKAPETIADQQAYFAAAYKAAMSLNIPHDEIKLPRKFAAFKEHLRQESKISTEKPDSSYDEDLSNHPALNDEAPVSEKLEPQTQEIIQPKPENEAKEKAELSIKENPNNMFLFRTRDDENGEPKYLAFLTPESKNDLDSMKKGFAHIVKDQPELIPQIKGVYRAAGYEENLQDILQKEDNCLEGYKLLRDIQNGVVKLTAKPAKEMIDETNIVPIKKPETDNPNPKENESKPKTRSTAKPKR</sequence>
<evidence type="ECO:0000313" key="2">
    <source>
        <dbReference type="EMBL" id="KPX26156.1"/>
    </source>
</evidence>
<dbReference type="EMBL" id="LJQI01000277">
    <property type="protein sequence ID" value="KPX26156.1"/>
    <property type="molecule type" value="Genomic_DNA"/>
</dbReference>
<dbReference type="AlphaFoldDB" id="A0A0P9QNE3"/>
<evidence type="ECO:0000256" key="1">
    <source>
        <dbReference type="SAM" id="MobiDB-lite"/>
    </source>
</evidence>
<feature type="region of interest" description="Disordered" evidence="1">
    <location>
        <begin position="374"/>
        <end position="409"/>
    </location>
</feature>
<feature type="compositionally biased region" description="Basic and acidic residues" evidence="1">
    <location>
        <begin position="213"/>
        <end position="224"/>
    </location>
</feature>